<evidence type="ECO:0000313" key="3">
    <source>
        <dbReference type="Proteomes" id="UP001215280"/>
    </source>
</evidence>
<name>A0AAD7IPB2_9AGAR</name>
<organism evidence="2 3">
    <name type="scientific">Mycena maculata</name>
    <dbReference type="NCBI Taxonomy" id="230809"/>
    <lineage>
        <taxon>Eukaryota</taxon>
        <taxon>Fungi</taxon>
        <taxon>Dikarya</taxon>
        <taxon>Basidiomycota</taxon>
        <taxon>Agaricomycotina</taxon>
        <taxon>Agaricomycetes</taxon>
        <taxon>Agaricomycetidae</taxon>
        <taxon>Agaricales</taxon>
        <taxon>Marasmiineae</taxon>
        <taxon>Mycenaceae</taxon>
        <taxon>Mycena</taxon>
    </lineage>
</organism>
<keyword evidence="3" id="KW-1185">Reference proteome</keyword>
<gene>
    <name evidence="2" type="ORF">DFH07DRAFT_775974</name>
</gene>
<reference evidence="2" key="1">
    <citation type="submission" date="2023-03" db="EMBL/GenBank/DDBJ databases">
        <title>Massive genome expansion in bonnet fungi (Mycena s.s.) driven by repeated elements and novel gene families across ecological guilds.</title>
        <authorList>
            <consortium name="Lawrence Berkeley National Laboratory"/>
            <person name="Harder C.B."/>
            <person name="Miyauchi S."/>
            <person name="Viragh M."/>
            <person name="Kuo A."/>
            <person name="Thoen E."/>
            <person name="Andreopoulos B."/>
            <person name="Lu D."/>
            <person name="Skrede I."/>
            <person name="Drula E."/>
            <person name="Henrissat B."/>
            <person name="Morin E."/>
            <person name="Kohler A."/>
            <person name="Barry K."/>
            <person name="LaButti K."/>
            <person name="Morin E."/>
            <person name="Salamov A."/>
            <person name="Lipzen A."/>
            <person name="Mereny Z."/>
            <person name="Hegedus B."/>
            <person name="Baldrian P."/>
            <person name="Stursova M."/>
            <person name="Weitz H."/>
            <person name="Taylor A."/>
            <person name="Grigoriev I.V."/>
            <person name="Nagy L.G."/>
            <person name="Martin F."/>
            <person name="Kauserud H."/>
        </authorList>
    </citation>
    <scope>NUCLEOTIDE SEQUENCE</scope>
    <source>
        <strain evidence="2">CBHHK188m</strain>
    </source>
</reference>
<dbReference type="EMBL" id="JARJLG010000093">
    <property type="protein sequence ID" value="KAJ7747654.1"/>
    <property type="molecule type" value="Genomic_DNA"/>
</dbReference>
<accession>A0AAD7IPB2</accession>
<comment type="caution">
    <text evidence="2">The sequence shown here is derived from an EMBL/GenBank/DDBJ whole genome shotgun (WGS) entry which is preliminary data.</text>
</comment>
<evidence type="ECO:0000313" key="2">
    <source>
        <dbReference type="EMBL" id="KAJ7747654.1"/>
    </source>
</evidence>
<dbReference type="Proteomes" id="UP001215280">
    <property type="component" value="Unassembled WGS sequence"/>
</dbReference>
<protein>
    <submittedName>
        <fullName evidence="2">Uncharacterized protein</fullName>
    </submittedName>
</protein>
<sequence>MYWTGDLVSVLIRGQLRHCLISSQFLVYPRQDPDEWRALSQQVSELKPLPILHADGIQVFWSSSTCLLSEGALQAEAQALCLFCSSRFGSQDVALIVTGAGDYYRICRVTRSWSLPKLKRERGKESKGYTSETLKDLKKAAKLRLDLEDDGDWTEGKETEMYGEPSDAKERQQTLYEQRVRQQAEERCQHALA</sequence>
<feature type="compositionally biased region" description="Basic and acidic residues" evidence="1">
    <location>
        <begin position="154"/>
        <end position="180"/>
    </location>
</feature>
<dbReference type="AlphaFoldDB" id="A0AAD7IPB2"/>
<feature type="region of interest" description="Disordered" evidence="1">
    <location>
        <begin position="151"/>
        <end position="180"/>
    </location>
</feature>
<proteinExistence type="predicted"/>
<evidence type="ECO:0000256" key="1">
    <source>
        <dbReference type="SAM" id="MobiDB-lite"/>
    </source>
</evidence>